<gene>
    <name evidence="3" type="ORF">ACFSVN_05095</name>
</gene>
<comment type="caution">
    <text evidence="3">The sequence shown here is derived from an EMBL/GenBank/DDBJ whole genome shotgun (WGS) entry which is preliminary data.</text>
</comment>
<name>A0ABW5JJK4_9BACT</name>
<reference evidence="4" key="1">
    <citation type="journal article" date="2019" name="Int. J. Syst. Evol. Microbiol.">
        <title>The Global Catalogue of Microorganisms (GCM) 10K type strain sequencing project: providing services to taxonomists for standard genome sequencing and annotation.</title>
        <authorList>
            <consortium name="The Broad Institute Genomics Platform"/>
            <consortium name="The Broad Institute Genome Sequencing Center for Infectious Disease"/>
            <person name="Wu L."/>
            <person name="Ma J."/>
        </authorList>
    </citation>
    <scope>NUCLEOTIDE SEQUENCE [LARGE SCALE GENOMIC DNA]</scope>
    <source>
        <strain evidence="4">KCTC 52042</strain>
    </source>
</reference>
<proteinExistence type="predicted"/>
<keyword evidence="1" id="KW-0732">Signal</keyword>
<evidence type="ECO:0000313" key="3">
    <source>
        <dbReference type="EMBL" id="MFD2531814.1"/>
    </source>
</evidence>
<evidence type="ECO:0000256" key="1">
    <source>
        <dbReference type="SAM" id="SignalP"/>
    </source>
</evidence>
<evidence type="ECO:0000259" key="2">
    <source>
        <dbReference type="Pfam" id="PF07484"/>
    </source>
</evidence>
<keyword evidence="4" id="KW-1185">Reference proteome</keyword>
<organism evidence="3 4">
    <name type="scientific">Gracilimonas halophila</name>
    <dbReference type="NCBI Taxonomy" id="1834464"/>
    <lineage>
        <taxon>Bacteria</taxon>
        <taxon>Pseudomonadati</taxon>
        <taxon>Balneolota</taxon>
        <taxon>Balneolia</taxon>
        <taxon>Balneolales</taxon>
        <taxon>Balneolaceae</taxon>
        <taxon>Gracilimonas</taxon>
    </lineage>
</organism>
<dbReference type="RefSeq" id="WP_390299547.1">
    <property type="nucleotide sequence ID" value="NZ_JBHULI010000021.1"/>
</dbReference>
<sequence length="210" mass="22214">MKSRKKFLKTIAAGLSLGWLFTDNSQAANVDDLPANSLATEPYIGTVALFAFNFAPNGWMPCDGRLLSISEYDTLYSLLDTIYGGDGRTTFRLPDLRGRVPIGTGQMPGGSNYLLGAQGGTETNTLNEAQLPSHSHSLNVSGNPGTSYEAAGNLPAANRDGILHYAETSDNTMGNQAISATGSGQAVNNMQPYLSLNYCIAVTGLYPPTP</sequence>
<protein>
    <submittedName>
        <fullName evidence="3">Phage tail protein</fullName>
    </submittedName>
</protein>
<evidence type="ECO:0000313" key="4">
    <source>
        <dbReference type="Proteomes" id="UP001597460"/>
    </source>
</evidence>
<dbReference type="Proteomes" id="UP001597460">
    <property type="component" value="Unassembled WGS sequence"/>
</dbReference>
<accession>A0ABW5JJK4</accession>
<dbReference type="SUPFAM" id="SSF88874">
    <property type="entry name" value="Receptor-binding domain of short tail fibre protein gp12"/>
    <property type="match status" value="1"/>
</dbReference>
<dbReference type="EMBL" id="JBHULI010000021">
    <property type="protein sequence ID" value="MFD2531814.1"/>
    <property type="molecule type" value="Genomic_DNA"/>
</dbReference>
<dbReference type="InterPro" id="IPR037053">
    <property type="entry name" value="Phage_tail_collar_dom_sf"/>
</dbReference>
<feature type="domain" description="Phage tail collar" evidence="2">
    <location>
        <begin position="45"/>
        <end position="101"/>
    </location>
</feature>
<dbReference type="Gene3D" id="3.90.1340.10">
    <property type="entry name" value="Phage tail collar domain"/>
    <property type="match status" value="1"/>
</dbReference>
<dbReference type="Pfam" id="PF07484">
    <property type="entry name" value="Collar"/>
    <property type="match status" value="1"/>
</dbReference>
<feature type="signal peptide" evidence="1">
    <location>
        <begin position="1"/>
        <end position="27"/>
    </location>
</feature>
<feature type="chain" id="PRO_5047305887" evidence="1">
    <location>
        <begin position="28"/>
        <end position="210"/>
    </location>
</feature>
<dbReference type="InterPro" id="IPR011083">
    <property type="entry name" value="Phage_tail_collar_dom"/>
</dbReference>